<dbReference type="EMBL" id="SPHZ02000001">
    <property type="protein sequence ID" value="KAF0935533.1"/>
    <property type="molecule type" value="Genomic_DNA"/>
</dbReference>
<evidence type="ECO:0000256" key="1">
    <source>
        <dbReference type="SAM" id="MobiDB-lite"/>
    </source>
</evidence>
<name>A0A6G1FFD7_9ORYZ</name>
<comment type="caution">
    <text evidence="2">The sequence shown here is derived from an EMBL/GenBank/DDBJ whole genome shotgun (WGS) entry which is preliminary data.</text>
</comment>
<dbReference type="AlphaFoldDB" id="A0A6G1FFD7"/>
<keyword evidence="3" id="KW-1185">Reference proteome</keyword>
<sequence>MARGPSPPSLRSPPPCTDRGLCRVRGAGDIRHQHPHYTDGGASSSSPSVLSVPLVAEAGKEVGDVGSGCGLRSSDGCHASRSAPHQNCYPFITQSAPSSSCPQHCARLRPAA</sequence>
<organism evidence="2 3">
    <name type="scientific">Oryza meyeriana var. granulata</name>
    <dbReference type="NCBI Taxonomy" id="110450"/>
    <lineage>
        <taxon>Eukaryota</taxon>
        <taxon>Viridiplantae</taxon>
        <taxon>Streptophyta</taxon>
        <taxon>Embryophyta</taxon>
        <taxon>Tracheophyta</taxon>
        <taxon>Spermatophyta</taxon>
        <taxon>Magnoliopsida</taxon>
        <taxon>Liliopsida</taxon>
        <taxon>Poales</taxon>
        <taxon>Poaceae</taxon>
        <taxon>BOP clade</taxon>
        <taxon>Oryzoideae</taxon>
        <taxon>Oryzeae</taxon>
        <taxon>Oryzinae</taxon>
        <taxon>Oryza</taxon>
        <taxon>Oryza meyeriana</taxon>
    </lineage>
</organism>
<proteinExistence type="predicted"/>
<reference evidence="2 3" key="1">
    <citation type="submission" date="2019-11" db="EMBL/GenBank/DDBJ databases">
        <title>Whole genome sequence of Oryza granulata.</title>
        <authorList>
            <person name="Li W."/>
        </authorList>
    </citation>
    <scope>NUCLEOTIDE SEQUENCE [LARGE SCALE GENOMIC DNA]</scope>
    <source>
        <strain evidence="3">cv. Menghai</strain>
        <tissue evidence="2">Leaf</tissue>
    </source>
</reference>
<protein>
    <submittedName>
        <fullName evidence="2">Uncharacterized protein</fullName>
    </submittedName>
</protein>
<accession>A0A6G1FFD7</accession>
<gene>
    <name evidence="2" type="ORF">E2562_034322</name>
</gene>
<evidence type="ECO:0000313" key="3">
    <source>
        <dbReference type="Proteomes" id="UP000479710"/>
    </source>
</evidence>
<feature type="compositionally biased region" description="Pro residues" evidence="1">
    <location>
        <begin position="1"/>
        <end position="16"/>
    </location>
</feature>
<feature type="region of interest" description="Disordered" evidence="1">
    <location>
        <begin position="1"/>
        <end position="49"/>
    </location>
</feature>
<evidence type="ECO:0000313" key="2">
    <source>
        <dbReference type="EMBL" id="KAF0935533.1"/>
    </source>
</evidence>
<dbReference type="Proteomes" id="UP000479710">
    <property type="component" value="Unassembled WGS sequence"/>
</dbReference>